<name>A0A645G135_9ZZZZ</name>
<dbReference type="InterPro" id="IPR044651">
    <property type="entry name" value="OTSB-like"/>
</dbReference>
<dbReference type="NCBIfam" id="TIGR00685">
    <property type="entry name" value="T6PP"/>
    <property type="match status" value="1"/>
</dbReference>
<evidence type="ECO:0000256" key="1">
    <source>
        <dbReference type="ARBA" id="ARBA00022801"/>
    </source>
</evidence>
<evidence type="ECO:0000313" key="2">
    <source>
        <dbReference type="EMBL" id="MPN19866.1"/>
    </source>
</evidence>
<dbReference type="GO" id="GO:0005992">
    <property type="term" value="P:trehalose biosynthetic process"/>
    <property type="evidence" value="ECO:0007669"/>
    <property type="project" value="InterPro"/>
</dbReference>
<dbReference type="EC" id="3.1.3.12" evidence="2"/>
<dbReference type="PANTHER" id="PTHR43768">
    <property type="entry name" value="TREHALOSE 6-PHOSPHATE PHOSPHATASE"/>
    <property type="match status" value="1"/>
</dbReference>
<dbReference type="InterPro" id="IPR003337">
    <property type="entry name" value="Trehalose_PPase"/>
</dbReference>
<dbReference type="SUPFAM" id="SSF56784">
    <property type="entry name" value="HAD-like"/>
    <property type="match status" value="1"/>
</dbReference>
<dbReference type="PANTHER" id="PTHR43768:SF3">
    <property type="entry name" value="TREHALOSE 6-PHOSPHATE PHOSPHATASE"/>
    <property type="match status" value="1"/>
</dbReference>
<sequence>MRVEPGVVDALACLQEWLQGALAIVTGRTLADIDRFLAPLRLTVASEHGAHLRWHQNNGSAPISSPQPATTALLTDAFDRLRRALQPYPDLLLEPKTNGFALHYRHAPSLEPLCSQLMDDIARELPGTELLRGKCVVELKLAGSSKGKATRDLLQTPPFLGRMPIFVGDDVTDETAFLAAQHAGGIGVKVGPGASNALARCESPAQVRDWLLQQQRALMAPGPLHETGAQQP</sequence>
<reference evidence="2" key="1">
    <citation type="submission" date="2019-08" db="EMBL/GenBank/DDBJ databases">
        <authorList>
            <person name="Kucharzyk K."/>
            <person name="Murdoch R.W."/>
            <person name="Higgins S."/>
            <person name="Loffler F."/>
        </authorList>
    </citation>
    <scope>NUCLEOTIDE SEQUENCE</scope>
</reference>
<dbReference type="Pfam" id="PF02358">
    <property type="entry name" value="Trehalose_PPase"/>
    <property type="match status" value="1"/>
</dbReference>
<protein>
    <submittedName>
        <fullName evidence="2">Trehalose-6-phosphate phosphatase</fullName>
        <ecNumber evidence="2">3.1.3.12</ecNumber>
    </submittedName>
</protein>
<gene>
    <name evidence="2" type="primary">otsB_5</name>
    <name evidence="2" type="ORF">SDC9_167241</name>
</gene>
<comment type="caution">
    <text evidence="2">The sequence shown here is derived from an EMBL/GenBank/DDBJ whole genome shotgun (WGS) entry which is preliminary data.</text>
</comment>
<dbReference type="InterPro" id="IPR023214">
    <property type="entry name" value="HAD_sf"/>
</dbReference>
<accession>A0A645G135</accession>
<dbReference type="InterPro" id="IPR036412">
    <property type="entry name" value="HAD-like_sf"/>
</dbReference>
<dbReference type="EMBL" id="VSSQ01067484">
    <property type="protein sequence ID" value="MPN19866.1"/>
    <property type="molecule type" value="Genomic_DNA"/>
</dbReference>
<dbReference type="Gene3D" id="3.30.70.1020">
    <property type="entry name" value="Trehalose-6-phosphate phosphatase related protein, domain 2"/>
    <property type="match status" value="1"/>
</dbReference>
<dbReference type="AlphaFoldDB" id="A0A645G135"/>
<keyword evidence="1 2" id="KW-0378">Hydrolase</keyword>
<dbReference type="GO" id="GO:0004805">
    <property type="term" value="F:trehalose-phosphatase activity"/>
    <property type="evidence" value="ECO:0007669"/>
    <property type="project" value="UniProtKB-EC"/>
</dbReference>
<proteinExistence type="predicted"/>
<organism evidence="2">
    <name type="scientific">bioreactor metagenome</name>
    <dbReference type="NCBI Taxonomy" id="1076179"/>
    <lineage>
        <taxon>unclassified sequences</taxon>
        <taxon>metagenomes</taxon>
        <taxon>ecological metagenomes</taxon>
    </lineage>
</organism>
<dbReference type="Gene3D" id="3.40.50.1000">
    <property type="entry name" value="HAD superfamily/HAD-like"/>
    <property type="match status" value="1"/>
</dbReference>